<evidence type="ECO:0000256" key="2">
    <source>
        <dbReference type="SAM" id="Phobius"/>
    </source>
</evidence>
<keyword evidence="2" id="KW-0812">Transmembrane</keyword>
<dbReference type="NCBIfam" id="NF033493">
    <property type="entry name" value="MetS_like_NSS"/>
    <property type="match status" value="1"/>
</dbReference>
<evidence type="ECO:0008006" key="5">
    <source>
        <dbReference type="Google" id="ProtNLM"/>
    </source>
</evidence>
<dbReference type="InterPro" id="IPR031596">
    <property type="entry name" value="MaAIMP_sms"/>
</dbReference>
<feature type="region of interest" description="Disordered" evidence="1">
    <location>
        <begin position="32"/>
        <end position="60"/>
    </location>
</feature>
<organism evidence="3 4">
    <name type="scientific">Ornithinimicrobium pekingense</name>
    <dbReference type="NCBI Taxonomy" id="384677"/>
    <lineage>
        <taxon>Bacteria</taxon>
        <taxon>Bacillati</taxon>
        <taxon>Actinomycetota</taxon>
        <taxon>Actinomycetes</taxon>
        <taxon>Micrococcales</taxon>
        <taxon>Ornithinimicrobiaceae</taxon>
        <taxon>Ornithinimicrobium</taxon>
    </lineage>
</organism>
<keyword evidence="2" id="KW-0472">Membrane</keyword>
<evidence type="ECO:0000256" key="1">
    <source>
        <dbReference type="SAM" id="MobiDB-lite"/>
    </source>
</evidence>
<name>A0ABQ2F7S1_9MICO</name>
<keyword evidence="4" id="KW-1185">Reference proteome</keyword>
<dbReference type="Pfam" id="PF16951">
    <property type="entry name" value="MaAIMP_sms"/>
    <property type="match status" value="1"/>
</dbReference>
<feature type="compositionally biased region" description="Basic and acidic residues" evidence="1">
    <location>
        <begin position="37"/>
        <end position="60"/>
    </location>
</feature>
<protein>
    <recommendedName>
        <fullName evidence="5">Methionine/alanine import family NSS transporter small subunit</fullName>
    </recommendedName>
</protein>
<proteinExistence type="predicted"/>
<feature type="transmembrane region" description="Helical" evidence="2">
    <location>
        <begin position="6"/>
        <end position="27"/>
    </location>
</feature>
<accession>A0ABQ2F7S1</accession>
<evidence type="ECO:0000313" key="3">
    <source>
        <dbReference type="EMBL" id="GGK69637.1"/>
    </source>
</evidence>
<reference evidence="4" key="1">
    <citation type="journal article" date="2019" name="Int. J. Syst. Evol. Microbiol.">
        <title>The Global Catalogue of Microorganisms (GCM) 10K type strain sequencing project: providing services to taxonomists for standard genome sequencing and annotation.</title>
        <authorList>
            <consortium name="The Broad Institute Genomics Platform"/>
            <consortium name="The Broad Institute Genome Sequencing Center for Infectious Disease"/>
            <person name="Wu L."/>
            <person name="Ma J."/>
        </authorList>
    </citation>
    <scope>NUCLEOTIDE SEQUENCE [LARGE SCALE GENOMIC DNA]</scope>
    <source>
        <strain evidence="4">CGMCC 1.5362</strain>
    </source>
</reference>
<evidence type="ECO:0000313" key="4">
    <source>
        <dbReference type="Proteomes" id="UP000662111"/>
    </source>
</evidence>
<comment type="caution">
    <text evidence="3">The sequence shown here is derived from an EMBL/GenBank/DDBJ whole genome shotgun (WGS) entry which is preliminary data.</text>
</comment>
<dbReference type="Proteomes" id="UP000662111">
    <property type="component" value="Unassembled WGS sequence"/>
</dbReference>
<sequence>MSTTSVVMMIVAMVVVWGGLVAAILYLRSRPEVVGGPHEDPDLVRDDEERFQQPHPYRDT</sequence>
<gene>
    <name evidence="3" type="ORF">GCM10011509_17550</name>
</gene>
<keyword evidence="2" id="KW-1133">Transmembrane helix</keyword>
<dbReference type="EMBL" id="BMLB01000003">
    <property type="protein sequence ID" value="GGK69637.1"/>
    <property type="molecule type" value="Genomic_DNA"/>
</dbReference>
<dbReference type="RefSeq" id="WP_022921386.1">
    <property type="nucleotide sequence ID" value="NZ_BMLB01000003.1"/>
</dbReference>